<feature type="domain" description="Fungal-type protein kinase" evidence="2">
    <location>
        <begin position="1"/>
        <end position="126"/>
    </location>
</feature>
<dbReference type="InterPro" id="IPR011009">
    <property type="entry name" value="Kinase-like_dom_sf"/>
</dbReference>
<dbReference type="Gene3D" id="1.10.510.10">
    <property type="entry name" value="Transferase(Phosphotransferase) domain 1"/>
    <property type="match status" value="1"/>
</dbReference>
<evidence type="ECO:0000256" key="1">
    <source>
        <dbReference type="SAM" id="MobiDB-lite"/>
    </source>
</evidence>
<feature type="region of interest" description="Disordered" evidence="1">
    <location>
        <begin position="337"/>
        <end position="356"/>
    </location>
</feature>
<feature type="compositionally biased region" description="Acidic residues" evidence="1">
    <location>
        <begin position="245"/>
        <end position="259"/>
    </location>
</feature>
<dbReference type="EMBL" id="KZ857389">
    <property type="protein sequence ID" value="RDX52926.1"/>
    <property type="molecule type" value="Genomic_DNA"/>
</dbReference>
<protein>
    <recommendedName>
        <fullName evidence="2">Fungal-type protein kinase domain-containing protein</fullName>
    </recommendedName>
</protein>
<dbReference type="SUPFAM" id="SSF56112">
    <property type="entry name" value="Protein kinase-like (PK-like)"/>
    <property type="match status" value="1"/>
</dbReference>
<feature type="compositionally biased region" description="Basic and acidic residues" evidence="1">
    <location>
        <begin position="345"/>
        <end position="354"/>
    </location>
</feature>
<sequence>MVVEDVCLPLRDFKSGKQLISIVRDCIKAHEGAATRAQIMHCDISIGNMLICPRVEADEEGVLRVKWRGVLSDWGLSRHVSADVQRGAGLFWQGTWQFASANVLDNPDKPIAIADEVESFFHVILYNALRYLRHTISSPESTMTDYFDWYSWRAGHYRCGIGKRVAMRTGRLEESGSGSYQFLGDDGASGSQPLNWVLDVMLSHLRARYQVFVRLQDRENSMARCYRRLKHILARRRAGEAPTESGEDDGKDQDQDTLEDQEKSVEDTLLIDSHAELLEFLDEALEWDWPKKDVVGDQLKKEPSAPALRLQSRLRAGDNKNTASQILSGCSRTLPEPDDLACTQNKRDPDEPTAKRRRIASALRKKGRLTSIVRASLTYNLRSKTLARRK</sequence>
<dbReference type="Proteomes" id="UP000256964">
    <property type="component" value="Unassembled WGS sequence"/>
</dbReference>
<organism evidence="3 4">
    <name type="scientific">Lentinus brumalis</name>
    <dbReference type="NCBI Taxonomy" id="2498619"/>
    <lineage>
        <taxon>Eukaryota</taxon>
        <taxon>Fungi</taxon>
        <taxon>Dikarya</taxon>
        <taxon>Basidiomycota</taxon>
        <taxon>Agaricomycotina</taxon>
        <taxon>Agaricomycetes</taxon>
        <taxon>Polyporales</taxon>
        <taxon>Polyporaceae</taxon>
        <taxon>Lentinus</taxon>
    </lineage>
</organism>
<dbReference type="Pfam" id="PF17667">
    <property type="entry name" value="Pkinase_fungal"/>
    <property type="match status" value="1"/>
</dbReference>
<reference evidence="3 4" key="1">
    <citation type="journal article" date="2018" name="Biotechnol. Biofuels">
        <title>Integrative visual omics of the white-rot fungus Polyporus brumalis exposes the biotechnological potential of its oxidative enzymes for delignifying raw plant biomass.</title>
        <authorList>
            <person name="Miyauchi S."/>
            <person name="Rancon A."/>
            <person name="Drula E."/>
            <person name="Hage H."/>
            <person name="Chaduli D."/>
            <person name="Favel A."/>
            <person name="Grisel S."/>
            <person name="Henrissat B."/>
            <person name="Herpoel-Gimbert I."/>
            <person name="Ruiz-Duenas F.J."/>
            <person name="Chevret D."/>
            <person name="Hainaut M."/>
            <person name="Lin J."/>
            <person name="Wang M."/>
            <person name="Pangilinan J."/>
            <person name="Lipzen A."/>
            <person name="Lesage-Meessen L."/>
            <person name="Navarro D."/>
            <person name="Riley R."/>
            <person name="Grigoriev I.V."/>
            <person name="Zhou S."/>
            <person name="Raouche S."/>
            <person name="Rosso M.N."/>
        </authorList>
    </citation>
    <scope>NUCLEOTIDE SEQUENCE [LARGE SCALE GENOMIC DNA]</scope>
    <source>
        <strain evidence="3 4">BRFM 1820</strain>
    </source>
</reference>
<accession>A0A371DK84</accession>
<dbReference type="STRING" id="139420.A0A371DK84"/>
<evidence type="ECO:0000313" key="3">
    <source>
        <dbReference type="EMBL" id="RDX52926.1"/>
    </source>
</evidence>
<gene>
    <name evidence="3" type="ORF">OH76DRAFT_1433780</name>
</gene>
<evidence type="ECO:0000313" key="4">
    <source>
        <dbReference type="Proteomes" id="UP000256964"/>
    </source>
</evidence>
<dbReference type="AlphaFoldDB" id="A0A371DK84"/>
<feature type="region of interest" description="Disordered" evidence="1">
    <location>
        <begin position="237"/>
        <end position="264"/>
    </location>
</feature>
<name>A0A371DK84_9APHY</name>
<keyword evidence="4" id="KW-1185">Reference proteome</keyword>
<dbReference type="InterPro" id="IPR040976">
    <property type="entry name" value="Pkinase_fungal"/>
</dbReference>
<dbReference type="OrthoDB" id="2757790at2759"/>
<dbReference type="PANTHER" id="PTHR38248:SF2">
    <property type="entry name" value="FUNK1 11"/>
    <property type="match status" value="1"/>
</dbReference>
<proteinExistence type="predicted"/>
<dbReference type="PANTHER" id="PTHR38248">
    <property type="entry name" value="FUNK1 6"/>
    <property type="match status" value="1"/>
</dbReference>
<evidence type="ECO:0000259" key="2">
    <source>
        <dbReference type="Pfam" id="PF17667"/>
    </source>
</evidence>